<evidence type="ECO:0000313" key="2">
    <source>
        <dbReference type="Proteomes" id="UP000694892"/>
    </source>
</evidence>
<evidence type="ECO:0000313" key="1">
    <source>
        <dbReference type="EMBL" id="OCT65248.1"/>
    </source>
</evidence>
<dbReference type="AlphaFoldDB" id="A0A974C292"/>
<proteinExistence type="predicted"/>
<organism evidence="1 2">
    <name type="scientific">Xenopus laevis</name>
    <name type="common">African clawed frog</name>
    <dbReference type="NCBI Taxonomy" id="8355"/>
    <lineage>
        <taxon>Eukaryota</taxon>
        <taxon>Metazoa</taxon>
        <taxon>Chordata</taxon>
        <taxon>Craniata</taxon>
        <taxon>Vertebrata</taxon>
        <taxon>Euteleostomi</taxon>
        <taxon>Amphibia</taxon>
        <taxon>Batrachia</taxon>
        <taxon>Anura</taxon>
        <taxon>Pipoidea</taxon>
        <taxon>Pipidae</taxon>
        <taxon>Xenopodinae</taxon>
        <taxon>Xenopus</taxon>
        <taxon>Xenopus</taxon>
    </lineage>
</organism>
<sequence length="90" mass="9867">MPHAIGTSNSAGGTHQPSDMPLSVVLPLFWKLLGNAEVVWSNIPPAGVSAAVDSPHLKETREHFSSRSQDPGLRVDTPVGLIRHRLRRRR</sequence>
<reference evidence="2" key="1">
    <citation type="journal article" date="2016" name="Nature">
        <title>Genome evolution in the allotetraploid frog Xenopus laevis.</title>
        <authorList>
            <person name="Session A.M."/>
            <person name="Uno Y."/>
            <person name="Kwon T."/>
            <person name="Chapman J.A."/>
            <person name="Toyoda A."/>
            <person name="Takahashi S."/>
            <person name="Fukui A."/>
            <person name="Hikosaka A."/>
            <person name="Suzuki A."/>
            <person name="Kondo M."/>
            <person name="van Heeringen S.J."/>
            <person name="Quigley I."/>
            <person name="Heinz S."/>
            <person name="Ogino H."/>
            <person name="Ochi H."/>
            <person name="Hellsten U."/>
            <person name="Lyons J.B."/>
            <person name="Simakov O."/>
            <person name="Putnam N."/>
            <person name="Stites J."/>
            <person name="Kuroki Y."/>
            <person name="Tanaka T."/>
            <person name="Michiue T."/>
            <person name="Watanabe M."/>
            <person name="Bogdanovic O."/>
            <person name="Lister R."/>
            <person name="Georgiou G."/>
            <person name="Paranjpe S.S."/>
            <person name="van Kruijsbergen I."/>
            <person name="Shu S."/>
            <person name="Carlson J."/>
            <person name="Kinoshita T."/>
            <person name="Ohta Y."/>
            <person name="Mawaribuchi S."/>
            <person name="Jenkins J."/>
            <person name="Grimwood J."/>
            <person name="Schmutz J."/>
            <person name="Mitros T."/>
            <person name="Mozaffari S.V."/>
            <person name="Suzuki Y."/>
            <person name="Haramoto Y."/>
            <person name="Yamamoto T.S."/>
            <person name="Takagi C."/>
            <person name="Heald R."/>
            <person name="Miller K."/>
            <person name="Haudenschild C."/>
            <person name="Kitzman J."/>
            <person name="Nakayama T."/>
            <person name="Izutsu Y."/>
            <person name="Robert J."/>
            <person name="Fortriede J."/>
            <person name="Burns K."/>
            <person name="Lotay V."/>
            <person name="Karimi K."/>
            <person name="Yasuoka Y."/>
            <person name="Dichmann D.S."/>
            <person name="Flajnik M.F."/>
            <person name="Houston D.W."/>
            <person name="Shendure J."/>
            <person name="DuPasquier L."/>
            <person name="Vize P.D."/>
            <person name="Zorn A.M."/>
            <person name="Ito M."/>
            <person name="Marcotte E.M."/>
            <person name="Wallingford J.B."/>
            <person name="Ito Y."/>
            <person name="Asashima M."/>
            <person name="Ueno N."/>
            <person name="Matsuda Y."/>
            <person name="Veenstra G.J."/>
            <person name="Fujiyama A."/>
            <person name="Harland R.M."/>
            <person name="Taira M."/>
            <person name="Rokhsar D.S."/>
        </authorList>
    </citation>
    <scope>NUCLEOTIDE SEQUENCE [LARGE SCALE GENOMIC DNA]</scope>
    <source>
        <strain evidence="2">J</strain>
    </source>
</reference>
<dbReference type="EMBL" id="CM004481">
    <property type="protein sequence ID" value="OCT65248.1"/>
    <property type="molecule type" value="Genomic_DNA"/>
</dbReference>
<dbReference type="Proteomes" id="UP000694892">
    <property type="component" value="Chromosome 8S"/>
</dbReference>
<accession>A0A974C292</accession>
<gene>
    <name evidence="1" type="ORF">XELAEV_18041487mg</name>
</gene>
<protein>
    <submittedName>
        <fullName evidence="1">Uncharacterized protein</fullName>
    </submittedName>
</protein>
<name>A0A974C292_XENLA</name>